<evidence type="ECO:0000256" key="1">
    <source>
        <dbReference type="SAM" id="MobiDB-lite"/>
    </source>
</evidence>
<proteinExistence type="predicted"/>
<dbReference type="EMBL" id="CP037423">
    <property type="protein sequence ID" value="QDV43616.1"/>
    <property type="molecule type" value="Genomic_DNA"/>
</dbReference>
<dbReference type="KEGG" id="snep:Enr13x_34730"/>
<sequence>MLHSVTLQGPRDVARGADGRGPPTRLLPRILERFQIASPNERIPILYSKPTDHSSIDRLAIIVVASARIVR</sequence>
<evidence type="ECO:0000313" key="3">
    <source>
        <dbReference type="Proteomes" id="UP000319004"/>
    </source>
</evidence>
<keyword evidence="3" id="KW-1185">Reference proteome</keyword>
<feature type="region of interest" description="Disordered" evidence="1">
    <location>
        <begin position="1"/>
        <end position="23"/>
    </location>
</feature>
<evidence type="ECO:0000313" key="2">
    <source>
        <dbReference type="EMBL" id="QDV43616.1"/>
    </source>
</evidence>
<gene>
    <name evidence="2" type="ORF">Enr13x_34730</name>
</gene>
<dbReference type="AlphaFoldDB" id="A0A518HRY7"/>
<dbReference type="Proteomes" id="UP000319004">
    <property type="component" value="Chromosome"/>
</dbReference>
<name>A0A518HRY7_9BACT</name>
<protein>
    <submittedName>
        <fullName evidence="2">Uncharacterized protein</fullName>
    </submittedName>
</protein>
<accession>A0A518HRY7</accession>
<reference evidence="2 3" key="1">
    <citation type="submission" date="2019-03" db="EMBL/GenBank/DDBJ databases">
        <title>Deep-cultivation of Planctomycetes and their phenomic and genomic characterization uncovers novel biology.</title>
        <authorList>
            <person name="Wiegand S."/>
            <person name="Jogler M."/>
            <person name="Boedeker C."/>
            <person name="Pinto D."/>
            <person name="Vollmers J."/>
            <person name="Rivas-Marin E."/>
            <person name="Kohn T."/>
            <person name="Peeters S.H."/>
            <person name="Heuer A."/>
            <person name="Rast P."/>
            <person name="Oberbeckmann S."/>
            <person name="Bunk B."/>
            <person name="Jeske O."/>
            <person name="Meyerdierks A."/>
            <person name="Storesund J.E."/>
            <person name="Kallscheuer N."/>
            <person name="Luecker S."/>
            <person name="Lage O.M."/>
            <person name="Pohl T."/>
            <person name="Merkel B.J."/>
            <person name="Hornburger P."/>
            <person name="Mueller R.-W."/>
            <person name="Bruemmer F."/>
            <person name="Labrenz M."/>
            <person name="Spormann A.M."/>
            <person name="Op den Camp H."/>
            <person name="Overmann J."/>
            <person name="Amann R."/>
            <person name="Jetten M.S.M."/>
            <person name="Mascher T."/>
            <person name="Medema M.H."/>
            <person name="Devos D.P."/>
            <person name="Kaster A.-K."/>
            <person name="Ovreas L."/>
            <person name="Rohde M."/>
            <person name="Galperin M.Y."/>
            <person name="Jogler C."/>
        </authorList>
    </citation>
    <scope>NUCLEOTIDE SEQUENCE [LARGE SCALE GENOMIC DNA]</scope>
    <source>
        <strain evidence="2 3">Enr13</strain>
    </source>
</reference>
<organism evidence="2 3">
    <name type="scientific">Stieleria neptunia</name>
    <dbReference type="NCBI Taxonomy" id="2527979"/>
    <lineage>
        <taxon>Bacteria</taxon>
        <taxon>Pseudomonadati</taxon>
        <taxon>Planctomycetota</taxon>
        <taxon>Planctomycetia</taxon>
        <taxon>Pirellulales</taxon>
        <taxon>Pirellulaceae</taxon>
        <taxon>Stieleria</taxon>
    </lineage>
</organism>
<dbReference type="Gene3D" id="3.30.420.40">
    <property type="match status" value="1"/>
</dbReference>